<evidence type="ECO:0000313" key="6">
    <source>
        <dbReference type="Proteomes" id="UP000192813"/>
    </source>
</evidence>
<dbReference type="AlphaFoldDB" id="A0A2J9PNG4"/>
<evidence type="ECO:0000256" key="2">
    <source>
        <dbReference type="ARBA" id="ARBA00022475"/>
    </source>
</evidence>
<comment type="pathway">
    <text evidence="1 4">Protein modification; protein glycosylation.</text>
</comment>
<dbReference type="RefSeq" id="WP_083069237.1">
    <property type="nucleotide sequence ID" value="NZ_JALXKY010000001.1"/>
</dbReference>
<dbReference type="GO" id="GO:0017122">
    <property type="term" value="C:protein N-acetylglucosaminyltransferase complex"/>
    <property type="evidence" value="ECO:0007669"/>
    <property type="project" value="UniProtKB-UniRule"/>
</dbReference>
<keyword evidence="2 4" id="KW-1003">Cell membrane</keyword>
<protein>
    <recommendedName>
        <fullName evidence="4">UDP-N-acetylglucosamine--peptide N-acetylglucosaminyltransferase stabilizing protein GtfB</fullName>
    </recommendedName>
    <alternativeName>
        <fullName evidence="4">Glycosyltransferase stabilizing protein GtfB</fullName>
    </alternativeName>
</protein>
<sequence length="446" mass="52175">MINLLNDYSSQSKDFHQSLIKAGFSYPTFVCQDDGFLPDDVQSIYQLWLDNPLDGEPLYFNELAVPEFWEISATNQLGEIVDYHKKRGQIHFAKISEDRVIGRVEWLDEQGNIRWIDGYNKQGIRYKQTVLTRDQRMVTTTYFDNKGREKIIYNHHTKTYILMEEYGLQLFQTEIDFIIYTLQSHNVDLSNIIYNTLALPFLVVLHSKETKESTLIWQEDTRDEIPGNMQLILNGSTSTKQIVVTDKLYADHLKALVSSDSDIPIYDLGYIYTFKKNDHLINEAIIATNSDQILHLEEIVQRLPQLKIHVVALTEMSTKLTNLNRYENVQLYPNASMQKIRNLYEKVGWLLDLNYGNEIVNAVRSAFDYQMVIVSFDETTHNQKFMYPNLIFQRMQLDEMVQLLKMSIENPEIHSKLLVSQKLAANSVSKRDYVKIFREIEGYFDV</sequence>
<comment type="function">
    <text evidence="4">Required for polymorphic O-glycosylation of the serine-rich repeat protein in this bacteria. A stabilizing protein that is part of the accessory SecA2/SecY2 system specifically required to export serine-rich repeat cell wall proteins usually encoded upstream in the same operon. The GtfA-GtfB complex adds GlcNAc from UDP-GlcNAc to the substrate protein, attaching the first sugar residue. Stabilizes the glycosylation activity of GtfA. Has no N-acetylglucosaminyl transferase activity on its own.</text>
</comment>
<keyword evidence="3 4" id="KW-0472">Membrane</keyword>
<accession>A0A2J9PNG4</accession>
<dbReference type="NCBIfam" id="TIGR02919">
    <property type="entry name" value="accessory Sec system glycosylation chaperone GtfB"/>
    <property type="match status" value="1"/>
</dbReference>
<evidence type="ECO:0000256" key="3">
    <source>
        <dbReference type="ARBA" id="ARBA00023136"/>
    </source>
</evidence>
<dbReference type="GO" id="GO:0005886">
    <property type="term" value="C:plasma membrane"/>
    <property type="evidence" value="ECO:0007669"/>
    <property type="project" value="UniProtKB-SubCell"/>
</dbReference>
<proteinExistence type="inferred from homology"/>
<name>A0A2J9PNG4_9LACT</name>
<comment type="subunit">
    <text evidence="4">Forms a heterotetramer with 2 subunits each of GtfA and GtfB. Part of the accessory SecA2/SecY2 protein translocation apparatus.</text>
</comment>
<dbReference type="Proteomes" id="UP000192813">
    <property type="component" value="Unassembled WGS sequence"/>
</dbReference>
<comment type="caution">
    <text evidence="5">The sequence shown here is derived from an EMBL/GenBank/DDBJ whole genome shotgun (WGS) entry which is preliminary data.</text>
</comment>
<organism evidence="5 6">
    <name type="scientific">Aerococcus viridans</name>
    <dbReference type="NCBI Taxonomy" id="1377"/>
    <lineage>
        <taxon>Bacteria</taxon>
        <taxon>Bacillati</taxon>
        <taxon>Bacillota</taxon>
        <taxon>Bacilli</taxon>
        <taxon>Lactobacillales</taxon>
        <taxon>Aerococcaceae</taxon>
        <taxon>Aerococcus</taxon>
    </lineage>
</organism>
<dbReference type="EMBL" id="NBTM02000001">
    <property type="protein sequence ID" value="PNL91889.1"/>
    <property type="molecule type" value="Genomic_DNA"/>
</dbReference>
<comment type="subcellular location">
    <subcellularLocation>
        <location evidence="4">Cell membrane</location>
        <topology evidence="4">Peripheral membrane protein</topology>
    </subcellularLocation>
</comment>
<comment type="similarity">
    <text evidence="4">Belongs to the GtfB family.</text>
</comment>
<dbReference type="InterPro" id="IPR014268">
    <property type="entry name" value="GtfB"/>
</dbReference>
<dbReference type="HAMAP" id="MF_01473">
    <property type="entry name" value="GtfB"/>
    <property type="match status" value="1"/>
</dbReference>
<dbReference type="GO" id="GO:0031647">
    <property type="term" value="P:regulation of protein stability"/>
    <property type="evidence" value="ECO:0007669"/>
    <property type="project" value="UniProtKB-UniRule"/>
</dbReference>
<evidence type="ECO:0000256" key="1">
    <source>
        <dbReference type="ARBA" id="ARBA00004922"/>
    </source>
</evidence>
<evidence type="ECO:0000256" key="4">
    <source>
        <dbReference type="HAMAP-Rule" id="MF_01473"/>
    </source>
</evidence>
<gene>
    <name evidence="4 5" type="primary">gtfB</name>
    <name evidence="5" type="ORF">A6J77_006495</name>
</gene>
<evidence type="ECO:0000313" key="5">
    <source>
        <dbReference type="EMBL" id="PNL91889.1"/>
    </source>
</evidence>
<reference evidence="6" key="1">
    <citation type="submission" date="2017-12" db="EMBL/GenBank/DDBJ databases">
        <title>FDA dAtabase for Regulatory Grade micrObial Sequences (FDA-ARGOS): Supporting development and validation of Infectious Disease Dx tests.</title>
        <authorList>
            <person name="Hoffmann M."/>
            <person name="Allard M."/>
            <person name="Evans P."/>
            <person name="Brown E."/>
            <person name="Tallon L."/>
            <person name="Sadzewicz L."/>
            <person name="Sengamalay N."/>
            <person name="Ott S."/>
            <person name="Godinez A."/>
            <person name="Nagaraj S."/>
            <person name="Vavikolanu K."/>
            <person name="Aluvathingal J."/>
            <person name="Nadendla S."/>
            <person name="Sichtig H."/>
        </authorList>
    </citation>
    <scope>NUCLEOTIDE SEQUENCE [LARGE SCALE GENOMIC DNA]</scope>
    <source>
        <strain evidence="6">FDAARGOS_249</strain>
    </source>
</reference>
<dbReference type="UniPathway" id="UPA00378"/>